<evidence type="ECO:0008006" key="3">
    <source>
        <dbReference type="Google" id="ProtNLM"/>
    </source>
</evidence>
<dbReference type="AlphaFoldDB" id="A0AAV6I705"/>
<evidence type="ECO:0000313" key="1">
    <source>
        <dbReference type="EMBL" id="KAG5524457.1"/>
    </source>
</evidence>
<comment type="caution">
    <text evidence="1">The sequence shown here is derived from an EMBL/GenBank/DDBJ whole genome shotgun (WGS) entry which is preliminary data.</text>
</comment>
<dbReference type="Proteomes" id="UP000823749">
    <property type="component" value="Chromosome 11"/>
</dbReference>
<accession>A0AAV6I705</accession>
<reference evidence="1" key="1">
    <citation type="submission" date="2020-08" db="EMBL/GenBank/DDBJ databases">
        <title>Plant Genome Project.</title>
        <authorList>
            <person name="Zhang R.-G."/>
        </authorList>
    </citation>
    <scope>NUCLEOTIDE SEQUENCE</scope>
    <source>
        <strain evidence="1">WSP0</strain>
        <tissue evidence="1">Leaf</tissue>
    </source>
</reference>
<proteinExistence type="predicted"/>
<sequence>MGVTDAQKVTLATFSLKGMTQNWWEASEKQLIAALPGVTPMVQRVVTCERFVQEYETRFAKLSEYATDLVDTEAKKYKRFRFGLSSKVASRLTTYETEDYAALLEMTTYETEDYAALLEMTRRIGLDIQDS</sequence>
<gene>
    <name evidence="1" type="ORF">RHGRI_031200</name>
</gene>
<organism evidence="1 2">
    <name type="scientific">Rhododendron griersonianum</name>
    <dbReference type="NCBI Taxonomy" id="479676"/>
    <lineage>
        <taxon>Eukaryota</taxon>
        <taxon>Viridiplantae</taxon>
        <taxon>Streptophyta</taxon>
        <taxon>Embryophyta</taxon>
        <taxon>Tracheophyta</taxon>
        <taxon>Spermatophyta</taxon>
        <taxon>Magnoliopsida</taxon>
        <taxon>eudicotyledons</taxon>
        <taxon>Gunneridae</taxon>
        <taxon>Pentapetalae</taxon>
        <taxon>asterids</taxon>
        <taxon>Ericales</taxon>
        <taxon>Ericaceae</taxon>
        <taxon>Ericoideae</taxon>
        <taxon>Rhodoreae</taxon>
        <taxon>Rhododendron</taxon>
    </lineage>
</organism>
<keyword evidence="2" id="KW-1185">Reference proteome</keyword>
<name>A0AAV6I705_9ERIC</name>
<protein>
    <recommendedName>
        <fullName evidence="3">Retrotransposon gag domain-containing protein</fullName>
    </recommendedName>
</protein>
<dbReference type="EMBL" id="JACTNZ010000011">
    <property type="protein sequence ID" value="KAG5524457.1"/>
    <property type="molecule type" value="Genomic_DNA"/>
</dbReference>
<evidence type="ECO:0000313" key="2">
    <source>
        <dbReference type="Proteomes" id="UP000823749"/>
    </source>
</evidence>